<dbReference type="PANTHER" id="PTHR34858">
    <property type="entry name" value="CYSO-CYSTEINE PEPTIDASE"/>
    <property type="match status" value="1"/>
</dbReference>
<accession>A0A7X5ZIZ5</accession>
<dbReference type="Pfam" id="PF00877">
    <property type="entry name" value="NLPC_P60"/>
    <property type="match status" value="1"/>
</dbReference>
<dbReference type="Proteomes" id="UP000490980">
    <property type="component" value="Unassembled WGS sequence"/>
</dbReference>
<dbReference type="AlphaFoldDB" id="A0A7X5ZIZ5"/>
<keyword evidence="5" id="KW-0788">Thiol protease</keyword>
<keyword evidence="2" id="KW-0645">Protease</keyword>
<evidence type="ECO:0000256" key="5">
    <source>
        <dbReference type="ARBA" id="ARBA00022807"/>
    </source>
</evidence>
<dbReference type="Gene3D" id="3.90.1720.10">
    <property type="entry name" value="endopeptidase domain like (from Nostoc punctiforme)"/>
    <property type="match status" value="1"/>
</dbReference>
<evidence type="ECO:0000256" key="7">
    <source>
        <dbReference type="ARBA" id="ARBA00023049"/>
    </source>
</evidence>
<dbReference type="GO" id="GO:0006508">
    <property type="term" value="P:proteolysis"/>
    <property type="evidence" value="ECO:0007669"/>
    <property type="project" value="UniProtKB-KW"/>
</dbReference>
<evidence type="ECO:0000256" key="6">
    <source>
        <dbReference type="ARBA" id="ARBA00022833"/>
    </source>
</evidence>
<keyword evidence="3" id="KW-0479">Metal-binding</keyword>
<dbReference type="InterPro" id="IPR028090">
    <property type="entry name" value="JAB_dom_prok"/>
</dbReference>
<dbReference type="InterPro" id="IPR051929">
    <property type="entry name" value="VirAsm_ModProt"/>
</dbReference>
<dbReference type="PANTHER" id="PTHR34858:SF1">
    <property type="entry name" value="CYSO-CYSTEINE PEPTIDASE"/>
    <property type="match status" value="1"/>
</dbReference>
<keyword evidence="7" id="KW-0482">Metalloprotease</keyword>
<proteinExistence type="inferred from homology"/>
<dbReference type="SMART" id="SM00232">
    <property type="entry name" value="JAB_MPN"/>
    <property type="match status" value="1"/>
</dbReference>
<organism evidence="9 10">
    <name type="scientific">Luteibacter anthropi</name>
    <dbReference type="NCBI Taxonomy" id="564369"/>
    <lineage>
        <taxon>Bacteria</taxon>
        <taxon>Pseudomonadati</taxon>
        <taxon>Pseudomonadota</taxon>
        <taxon>Gammaproteobacteria</taxon>
        <taxon>Lysobacterales</taxon>
        <taxon>Rhodanobacteraceae</taxon>
        <taxon>Luteibacter</taxon>
    </lineage>
</organism>
<comment type="similarity">
    <text evidence="1">Belongs to the peptidase C40 family.</text>
</comment>
<evidence type="ECO:0000256" key="1">
    <source>
        <dbReference type="ARBA" id="ARBA00007074"/>
    </source>
</evidence>
<evidence type="ECO:0000256" key="3">
    <source>
        <dbReference type="ARBA" id="ARBA00022723"/>
    </source>
</evidence>
<evidence type="ECO:0000256" key="4">
    <source>
        <dbReference type="ARBA" id="ARBA00022801"/>
    </source>
</evidence>
<dbReference type="GO" id="GO:0008235">
    <property type="term" value="F:metalloexopeptidase activity"/>
    <property type="evidence" value="ECO:0007669"/>
    <property type="project" value="TreeGrafter"/>
</dbReference>
<name>A0A7X5ZIZ5_9GAMM</name>
<evidence type="ECO:0000313" key="9">
    <source>
        <dbReference type="EMBL" id="NII07266.1"/>
    </source>
</evidence>
<dbReference type="Gene3D" id="3.40.140.10">
    <property type="entry name" value="Cytidine Deaminase, domain 2"/>
    <property type="match status" value="1"/>
</dbReference>
<comment type="caution">
    <text evidence="9">The sequence shown here is derived from an EMBL/GenBank/DDBJ whole genome shotgun (WGS) entry which is preliminary data.</text>
</comment>
<reference evidence="9 10" key="1">
    <citation type="submission" date="2020-03" db="EMBL/GenBank/DDBJ databases">
        <authorList>
            <person name="Lai Q."/>
        </authorList>
    </citation>
    <scope>NUCLEOTIDE SEQUENCE [LARGE SCALE GENOMIC DNA]</scope>
    <source>
        <strain evidence="9 10">CCUG 25036</strain>
    </source>
</reference>
<dbReference type="CDD" id="cd08073">
    <property type="entry name" value="MPN_NLPC_P60"/>
    <property type="match status" value="1"/>
</dbReference>
<dbReference type="SUPFAM" id="SSF102712">
    <property type="entry name" value="JAB1/MPN domain"/>
    <property type="match status" value="1"/>
</dbReference>
<keyword evidence="10" id="KW-1185">Reference proteome</keyword>
<gene>
    <name evidence="9" type="ORF">HBF25_12815</name>
</gene>
<dbReference type="InterPro" id="IPR000064">
    <property type="entry name" value="NLP_P60_dom"/>
</dbReference>
<keyword evidence="4" id="KW-0378">Hydrolase</keyword>
<dbReference type="Pfam" id="PF14464">
    <property type="entry name" value="Prok-JAB"/>
    <property type="match status" value="1"/>
</dbReference>
<dbReference type="InterPro" id="IPR038765">
    <property type="entry name" value="Papain-like_cys_pep_sf"/>
</dbReference>
<dbReference type="InterPro" id="IPR000555">
    <property type="entry name" value="JAMM/MPN+_dom"/>
</dbReference>
<evidence type="ECO:0000256" key="2">
    <source>
        <dbReference type="ARBA" id="ARBA00022670"/>
    </source>
</evidence>
<dbReference type="GO" id="GO:0008234">
    <property type="term" value="F:cysteine-type peptidase activity"/>
    <property type="evidence" value="ECO:0007669"/>
    <property type="project" value="UniProtKB-KW"/>
</dbReference>
<sequence>MTPETEAAIHAHAVAEYPRECCGVIVVRKGRERYMACRNLAATPEDHFVLCPRDYAAADDEGEITAVVHSHPDVAARPSEGDLVACERSGLPWVIVSVMPGEDGPRVAETLVTEPRGYEAPLVGRQWAHGVLDCWALVRDWFARERGVELPDPPRADGWWDDGSSDLYGDEAMAGAGFRKVSPADMQGGEVILMQIRSGNQVPNHAAVYLGDGQILHHLHGRLSSRDVYGGWYAEITRSIWQLRAAPIPNNGDST</sequence>
<dbReference type="SUPFAM" id="SSF54001">
    <property type="entry name" value="Cysteine proteinases"/>
    <property type="match status" value="1"/>
</dbReference>
<keyword evidence="6" id="KW-0862">Zinc</keyword>
<evidence type="ECO:0000313" key="10">
    <source>
        <dbReference type="Proteomes" id="UP000490980"/>
    </source>
</evidence>
<dbReference type="PROSITE" id="PS51935">
    <property type="entry name" value="NLPC_P60"/>
    <property type="match status" value="1"/>
</dbReference>
<protein>
    <recommendedName>
        <fullName evidence="8">NlpC/P60 domain-containing protein</fullName>
    </recommendedName>
</protein>
<feature type="domain" description="NlpC/P60" evidence="8">
    <location>
        <begin position="104"/>
        <end position="244"/>
    </location>
</feature>
<dbReference type="EMBL" id="JAARLZ010000006">
    <property type="protein sequence ID" value="NII07266.1"/>
    <property type="molecule type" value="Genomic_DNA"/>
</dbReference>
<evidence type="ECO:0000259" key="8">
    <source>
        <dbReference type="PROSITE" id="PS51935"/>
    </source>
</evidence>
<dbReference type="RefSeq" id="WP_166948994.1">
    <property type="nucleotide sequence ID" value="NZ_JAARLZ010000006.1"/>
</dbReference>
<dbReference type="GO" id="GO:0008270">
    <property type="term" value="F:zinc ion binding"/>
    <property type="evidence" value="ECO:0007669"/>
    <property type="project" value="TreeGrafter"/>
</dbReference>